<dbReference type="PANTHER" id="PTHR32063:SF18">
    <property type="entry name" value="CATION EFFLUX SYSTEM PROTEIN"/>
    <property type="match status" value="1"/>
</dbReference>
<dbReference type="Proteomes" id="UP001319045">
    <property type="component" value="Chromosome"/>
</dbReference>
<feature type="transmembrane region" description="Helical" evidence="1">
    <location>
        <begin position="444"/>
        <end position="471"/>
    </location>
</feature>
<dbReference type="SUPFAM" id="SSF82693">
    <property type="entry name" value="Multidrug efflux transporter AcrB pore domain, PN1, PN2, PC1 and PC2 subdomains"/>
    <property type="match status" value="3"/>
</dbReference>
<keyword evidence="1" id="KW-0472">Membrane</keyword>
<accession>A0ABM7NY11</accession>
<evidence type="ECO:0000256" key="1">
    <source>
        <dbReference type="SAM" id="Phobius"/>
    </source>
</evidence>
<dbReference type="SUPFAM" id="SSF82714">
    <property type="entry name" value="Multidrug efflux transporter AcrB TolC docking domain, DN and DC subdomains"/>
    <property type="match status" value="1"/>
</dbReference>
<feature type="transmembrane region" description="Helical" evidence="1">
    <location>
        <begin position="340"/>
        <end position="360"/>
    </location>
</feature>
<dbReference type="Gene3D" id="3.30.2090.10">
    <property type="entry name" value="Multidrug efflux transporter AcrB TolC docking domain, DN and DC subdomains"/>
    <property type="match status" value="2"/>
</dbReference>
<feature type="transmembrane region" description="Helical" evidence="1">
    <location>
        <begin position="411"/>
        <end position="432"/>
    </location>
</feature>
<dbReference type="SUPFAM" id="SSF82866">
    <property type="entry name" value="Multidrug efflux transporter AcrB transmembrane domain"/>
    <property type="match status" value="2"/>
</dbReference>
<dbReference type="Gene3D" id="3.30.70.1320">
    <property type="entry name" value="Multidrug efflux transporter AcrB pore domain like"/>
    <property type="match status" value="1"/>
</dbReference>
<feature type="transmembrane region" description="Helical" evidence="1">
    <location>
        <begin position="312"/>
        <end position="333"/>
    </location>
</feature>
<name>A0ABM7NY11_9BACT</name>
<dbReference type="Gene3D" id="1.20.1640.10">
    <property type="entry name" value="Multidrug efflux transporter AcrB transmembrane domain"/>
    <property type="match status" value="2"/>
</dbReference>
<gene>
    <name evidence="2" type="ORF">prwr041_13130</name>
</gene>
<evidence type="ECO:0000313" key="3">
    <source>
        <dbReference type="Proteomes" id="UP001319045"/>
    </source>
</evidence>
<feature type="transmembrane region" description="Helical" evidence="1">
    <location>
        <begin position="944"/>
        <end position="964"/>
    </location>
</feature>
<feature type="transmembrane region" description="Helical" evidence="1">
    <location>
        <begin position="868"/>
        <end position="887"/>
    </location>
</feature>
<dbReference type="Pfam" id="PF00873">
    <property type="entry name" value="ACR_tran"/>
    <property type="match status" value="1"/>
</dbReference>
<feature type="transmembrane region" description="Helical" evidence="1">
    <location>
        <begin position="366"/>
        <end position="391"/>
    </location>
</feature>
<keyword evidence="3" id="KW-1185">Reference proteome</keyword>
<dbReference type="InterPro" id="IPR027463">
    <property type="entry name" value="AcrB_DN_DC_subdom"/>
</dbReference>
<feature type="transmembrane region" description="Helical" evidence="1">
    <location>
        <begin position="841"/>
        <end position="861"/>
    </location>
</feature>
<keyword evidence="1" id="KW-1133">Transmembrane helix</keyword>
<organism evidence="2 3">
    <name type="scientific">Prevotella herbatica</name>
    <dbReference type="NCBI Taxonomy" id="2801997"/>
    <lineage>
        <taxon>Bacteria</taxon>
        <taxon>Pseudomonadati</taxon>
        <taxon>Bacteroidota</taxon>
        <taxon>Bacteroidia</taxon>
        <taxon>Bacteroidales</taxon>
        <taxon>Prevotellaceae</taxon>
        <taxon>Prevotella</taxon>
    </lineage>
</organism>
<dbReference type="EMBL" id="AP024484">
    <property type="protein sequence ID" value="BCS85420.1"/>
    <property type="molecule type" value="Genomic_DNA"/>
</dbReference>
<evidence type="ECO:0000313" key="2">
    <source>
        <dbReference type="EMBL" id="BCS85420.1"/>
    </source>
</evidence>
<keyword evidence="1" id="KW-0812">Transmembrane</keyword>
<feature type="transmembrane region" description="Helical" evidence="1">
    <location>
        <begin position="970"/>
        <end position="992"/>
    </location>
</feature>
<sequence length="997" mass="111192">MGIGIWGLDNMKKNEFPNFIIRQGLVVALYPGATSENVEQQVTKPLENYIFTYNEVKRKKTISSSRDGISIVQVELNEDVKDKDAFWSKFRHGLDAYGRQLPQGVVGTEVIDDFGETSAMLIAMESKQKTYRQLNEYMKQLEDSLRTINDIGRIQVYGMQKEQISVTIDNERLSHYGLTSEQVADALMKKGCVTGSGRIKDGTTEYPIYVDLGMQKVSELKNIQIINNPATHSSVRLMDIANVRKEYPKPESYINYNGSKTLLLSIEMKKGSDITSMGEKVNEKLLSIKQSFPKDVKIQKITDQSKVVEDSIYSFFEELLIAIVAVIGVVLLLMPLRVALVASGTIPVTIAISLGALYAFDMELNTVTLAALIVTLGMIVDDSIVIIDNYIELLSSGISRWHAAIESARHFFKSILSATLSISITFFPLIIFMNGGLTEFFESFPWAITIILFISMYVAQLVVPILQYFFIKPENISIINRDNRKKKFSILEWLQVKYKLLLDLCFRHPAITIGSAVLSVIIGCVMLSMVPQQLMPDAERNQFAVEINLPTGTVLDRTAQISDSLENMIRRDSGVVSVTSFIGTSSPRFHIDYAPQLGGSNFAQFIVNTTDNKMTELLVDKYKNKYSNYFPDANIRIVQLSFNDDAHPVEVRLTGGDLDSLSKAADIIAERMRKMPELQLVRTSFEEPLHSLHISPDEQQMHMLDMTNAGLQQTMMLQYSSGLKVATLWEGDYGTDVVMKSQRSDSATVNDVKNELIPVHYGFGNAPLRQLAKFKSQLEYGQITHRGGLRSVTVSSEVSGNNNVIASTEHLIKKLDNVHLPNGVSLSYGGRYAGDSDQMPGIIMALITSVVIIFFILLWHFKRIGISLLMMSCLVLCVFGAALGLIIQGVNFSITSVLGIVSLMGILVRNGIILFDYAHEIKQKEHLTTADSIYYAALRRMRPIFLTSAAASMGVVPMVISGSYMWAPMGAVICYGTMVTMLFILTVMPVAYKMVVK</sequence>
<protein>
    <submittedName>
        <fullName evidence="2">Transporter</fullName>
    </submittedName>
</protein>
<dbReference type="Gene3D" id="3.30.70.1440">
    <property type="entry name" value="Multidrug efflux transporter AcrB pore domain"/>
    <property type="match status" value="1"/>
</dbReference>
<feature type="transmembrane region" description="Helical" evidence="1">
    <location>
        <begin position="510"/>
        <end position="530"/>
    </location>
</feature>
<dbReference type="InterPro" id="IPR001036">
    <property type="entry name" value="Acrflvin-R"/>
</dbReference>
<reference evidence="2 3" key="1">
    <citation type="journal article" date="2022" name="Int. J. Syst. Evol. Microbiol.">
        <title>Prevotella herbatica sp. nov., a plant polysaccharide-decomposing anaerobic bacterium isolated from a methanogenic reactor.</title>
        <authorList>
            <person name="Uek A."/>
            <person name="Tonouchi A."/>
            <person name="Kaku N."/>
            <person name="Ueki K."/>
        </authorList>
    </citation>
    <scope>NUCLEOTIDE SEQUENCE [LARGE SCALE GENOMIC DNA]</scope>
    <source>
        <strain evidence="2 3">WR041</strain>
    </source>
</reference>
<dbReference type="Gene3D" id="3.30.70.1430">
    <property type="entry name" value="Multidrug efflux transporter AcrB pore domain"/>
    <property type="match status" value="2"/>
</dbReference>
<proteinExistence type="predicted"/>
<dbReference type="PRINTS" id="PR00702">
    <property type="entry name" value="ACRIFLAVINRP"/>
</dbReference>
<dbReference type="PANTHER" id="PTHR32063">
    <property type="match status" value="1"/>
</dbReference>
<feature type="transmembrane region" description="Helical" evidence="1">
    <location>
        <begin position="893"/>
        <end position="915"/>
    </location>
</feature>